<dbReference type="InterPro" id="IPR000073">
    <property type="entry name" value="AB_hydrolase_1"/>
</dbReference>
<dbReference type="Proteomes" id="UP001408356">
    <property type="component" value="Unassembled WGS sequence"/>
</dbReference>
<keyword evidence="7" id="KW-0560">Oxidoreductase</keyword>
<evidence type="ECO:0000259" key="9">
    <source>
        <dbReference type="Pfam" id="PF10590"/>
    </source>
</evidence>
<evidence type="ECO:0000256" key="6">
    <source>
        <dbReference type="ARBA" id="ARBA00022643"/>
    </source>
</evidence>
<dbReference type="InterPro" id="IPR019576">
    <property type="entry name" value="Pyridoxamine_oxidase_dimer_C"/>
</dbReference>
<evidence type="ECO:0000259" key="8">
    <source>
        <dbReference type="Pfam" id="PF01243"/>
    </source>
</evidence>
<organism evidence="11 12">
    <name type="scientific">Seiridium unicorne</name>
    <dbReference type="NCBI Taxonomy" id="138068"/>
    <lineage>
        <taxon>Eukaryota</taxon>
        <taxon>Fungi</taxon>
        <taxon>Dikarya</taxon>
        <taxon>Ascomycota</taxon>
        <taxon>Pezizomycotina</taxon>
        <taxon>Sordariomycetes</taxon>
        <taxon>Xylariomycetidae</taxon>
        <taxon>Amphisphaeriales</taxon>
        <taxon>Sporocadaceae</taxon>
        <taxon>Seiridium</taxon>
    </lineage>
</organism>
<dbReference type="InterPro" id="IPR000659">
    <property type="entry name" value="Pyridox_Oxase"/>
</dbReference>
<feature type="domain" description="Pyridoxamine 5'-phosphate oxidase N-terminal" evidence="8">
    <location>
        <begin position="42"/>
        <end position="159"/>
    </location>
</feature>
<dbReference type="NCBIfam" id="NF004231">
    <property type="entry name" value="PRK05679.1"/>
    <property type="match status" value="1"/>
</dbReference>
<dbReference type="SUPFAM" id="SSF50475">
    <property type="entry name" value="FMN-binding split barrel"/>
    <property type="match status" value="1"/>
</dbReference>
<dbReference type="InterPro" id="IPR011576">
    <property type="entry name" value="Pyridox_Oxase_N"/>
</dbReference>
<evidence type="ECO:0000256" key="5">
    <source>
        <dbReference type="ARBA" id="ARBA00022630"/>
    </source>
</evidence>
<dbReference type="PANTHER" id="PTHR10851:SF0">
    <property type="entry name" value="PYRIDOXINE-5'-PHOSPHATE OXIDASE"/>
    <property type="match status" value="1"/>
</dbReference>
<dbReference type="EC" id="1.4.3.5" evidence="4"/>
<evidence type="ECO:0000256" key="3">
    <source>
        <dbReference type="ARBA" id="ARBA00005037"/>
    </source>
</evidence>
<protein>
    <recommendedName>
        <fullName evidence="4">pyridoxal 5'-phosphate synthase</fullName>
        <ecNumber evidence="4">1.4.3.5</ecNumber>
    </recommendedName>
</protein>
<name>A0ABR2UFI4_9PEZI</name>
<comment type="pathway">
    <text evidence="3">Cofactor metabolism; pyridoxal 5'-phosphate salvage; pyridoxal 5'-phosphate from pyridoxine 5'-phosphate: step 1/1.</text>
</comment>
<proteinExistence type="predicted"/>
<evidence type="ECO:0000256" key="7">
    <source>
        <dbReference type="ARBA" id="ARBA00023002"/>
    </source>
</evidence>
<keyword evidence="12" id="KW-1185">Reference proteome</keyword>
<feature type="domain" description="AB hydrolase-1" evidence="10">
    <location>
        <begin position="226"/>
        <end position="449"/>
    </location>
</feature>
<feature type="domain" description="Pyridoxine 5'-phosphate oxidase dimerisation C-terminal" evidence="9">
    <location>
        <begin position="181"/>
        <end position="211"/>
    </location>
</feature>
<evidence type="ECO:0000256" key="4">
    <source>
        <dbReference type="ARBA" id="ARBA00012801"/>
    </source>
</evidence>
<accession>A0ABR2UFI4</accession>
<dbReference type="InterPro" id="IPR012349">
    <property type="entry name" value="Split_barrel_FMN-bd"/>
</dbReference>
<comment type="caution">
    <text evidence="11">The sequence shown here is derived from an EMBL/GenBank/DDBJ whole genome shotgun (WGS) entry which is preliminary data.</text>
</comment>
<dbReference type="EMBL" id="JARVKF010000440">
    <property type="protein sequence ID" value="KAK9413378.1"/>
    <property type="molecule type" value="Genomic_DNA"/>
</dbReference>
<gene>
    <name evidence="11" type="ORF">SUNI508_02577</name>
</gene>
<sequence>MSQRQNTVRAKLRGLSSLKGPLPDFDPSSLPITPQEAFEAWLDEAIAQGITEPHAMMLSTADEQGRPDARVLILKDLDERGWHFAAKSTSPKGRQIEKNAEVALTFYWPKLGRQVRIRGSAHPQSEEDCARDFAERPVSSKISAAASKQSDVLSSPDELKEALKSAETLFTEHPEQILPAWKVYAVAPIVVEFWQGATDRMHKRVVYERDALTHPLTTMSSLGDLFLQRLEAAGFDVVLVSTHPSLGHDSAGKTVWDDVEALQAQMSPYVDEGREFIVIGHSYGGYPAFAATQGWTVSERAAVGKKGGVRTVVFFASTVPTAPGMMPMNVWGPEVRYPSWIIHGPVGGKSQLCHLDAHIRHLFYKDFSPEEADHFEKLLLPHSQEAFETPVNYSVNQAHVAFYYIVAEKDAIILSEVQRQLAASIPGCKALTIDAGHSAFISQADKFVELIGRVADEVSLH</sequence>
<dbReference type="SUPFAM" id="SSF53474">
    <property type="entry name" value="alpha/beta-Hydrolases"/>
    <property type="match status" value="1"/>
</dbReference>
<dbReference type="Pfam" id="PF10590">
    <property type="entry name" value="PNP_phzG_C"/>
    <property type="match status" value="1"/>
</dbReference>
<comment type="pathway">
    <text evidence="2">Cofactor metabolism; pyridoxal 5'-phosphate salvage; pyridoxal 5'-phosphate from pyridoxamine 5'-phosphate: step 1/1.</text>
</comment>
<evidence type="ECO:0000259" key="10">
    <source>
        <dbReference type="Pfam" id="PF12697"/>
    </source>
</evidence>
<keyword evidence="6" id="KW-0288">FMN</keyword>
<dbReference type="Gene3D" id="2.30.110.10">
    <property type="entry name" value="Electron Transport, Fmn-binding Protein, Chain A"/>
    <property type="match status" value="1"/>
</dbReference>
<dbReference type="InterPro" id="IPR029058">
    <property type="entry name" value="AB_hydrolase_fold"/>
</dbReference>
<dbReference type="Pfam" id="PF01243">
    <property type="entry name" value="PNPOx_N"/>
    <property type="match status" value="1"/>
</dbReference>
<comment type="cofactor">
    <cofactor evidence="1">
        <name>FMN</name>
        <dbReference type="ChEBI" id="CHEBI:58210"/>
    </cofactor>
</comment>
<evidence type="ECO:0000256" key="2">
    <source>
        <dbReference type="ARBA" id="ARBA00004738"/>
    </source>
</evidence>
<evidence type="ECO:0000313" key="12">
    <source>
        <dbReference type="Proteomes" id="UP001408356"/>
    </source>
</evidence>
<reference evidence="11 12" key="1">
    <citation type="journal article" date="2024" name="J. Plant Pathol.">
        <title>Sequence and assembly of the genome of Seiridium unicorne, isolate CBS 538.82, causal agent of cypress canker disease.</title>
        <authorList>
            <person name="Scali E."/>
            <person name="Rocca G.D."/>
            <person name="Danti R."/>
            <person name="Garbelotto M."/>
            <person name="Barberini S."/>
            <person name="Baroncelli R."/>
            <person name="Emiliani G."/>
        </authorList>
    </citation>
    <scope>NUCLEOTIDE SEQUENCE [LARGE SCALE GENOMIC DNA]</scope>
    <source>
        <strain evidence="11 12">BM-138-508</strain>
    </source>
</reference>
<evidence type="ECO:0000313" key="11">
    <source>
        <dbReference type="EMBL" id="KAK9413378.1"/>
    </source>
</evidence>
<dbReference type="Gene3D" id="3.40.50.1820">
    <property type="entry name" value="alpha/beta hydrolase"/>
    <property type="match status" value="1"/>
</dbReference>
<dbReference type="PANTHER" id="PTHR10851">
    <property type="entry name" value="PYRIDOXINE-5-PHOSPHATE OXIDASE"/>
    <property type="match status" value="1"/>
</dbReference>
<evidence type="ECO:0000256" key="1">
    <source>
        <dbReference type="ARBA" id="ARBA00001917"/>
    </source>
</evidence>
<keyword evidence="5" id="KW-0285">Flavoprotein</keyword>
<dbReference type="Pfam" id="PF12697">
    <property type="entry name" value="Abhydrolase_6"/>
    <property type="match status" value="1"/>
</dbReference>